<organism evidence="8 9">
    <name type="scientific">Umezawaea endophytica</name>
    <dbReference type="NCBI Taxonomy" id="1654476"/>
    <lineage>
        <taxon>Bacteria</taxon>
        <taxon>Bacillati</taxon>
        <taxon>Actinomycetota</taxon>
        <taxon>Actinomycetes</taxon>
        <taxon>Pseudonocardiales</taxon>
        <taxon>Pseudonocardiaceae</taxon>
        <taxon>Umezawaea</taxon>
    </lineage>
</organism>
<comment type="similarity">
    <text evidence="6">Belongs to the PINc/VapC protein family.</text>
</comment>
<dbReference type="InterPro" id="IPR051619">
    <property type="entry name" value="TypeII_TA_RNase_PINc/VapC"/>
</dbReference>
<evidence type="ECO:0000256" key="5">
    <source>
        <dbReference type="ARBA" id="ARBA00022842"/>
    </source>
</evidence>
<name>A0A9X2VHC7_9PSEU</name>
<evidence type="ECO:0000256" key="1">
    <source>
        <dbReference type="ARBA" id="ARBA00022649"/>
    </source>
</evidence>
<keyword evidence="9" id="KW-1185">Reference proteome</keyword>
<dbReference type="PANTHER" id="PTHR35901:SF1">
    <property type="entry name" value="EXONUCLEASE VAPC9"/>
    <property type="match status" value="1"/>
</dbReference>
<dbReference type="GO" id="GO:0090729">
    <property type="term" value="F:toxin activity"/>
    <property type="evidence" value="ECO:0007669"/>
    <property type="project" value="UniProtKB-KW"/>
</dbReference>
<dbReference type="EC" id="3.1.-.-" evidence="6"/>
<dbReference type="GO" id="GO:0004540">
    <property type="term" value="F:RNA nuclease activity"/>
    <property type="evidence" value="ECO:0007669"/>
    <property type="project" value="InterPro"/>
</dbReference>
<dbReference type="InterPro" id="IPR022907">
    <property type="entry name" value="VapC_family"/>
</dbReference>
<dbReference type="RefSeq" id="WP_259622143.1">
    <property type="nucleotide sequence ID" value="NZ_JANYMP010000002.1"/>
</dbReference>
<keyword evidence="4 6" id="KW-0378">Hydrolase</keyword>
<dbReference type="Proteomes" id="UP001141259">
    <property type="component" value="Unassembled WGS sequence"/>
</dbReference>
<dbReference type="PANTHER" id="PTHR35901">
    <property type="entry name" value="RIBONUCLEASE VAPC3"/>
    <property type="match status" value="1"/>
</dbReference>
<evidence type="ECO:0000313" key="8">
    <source>
        <dbReference type="EMBL" id="MCS7476665.1"/>
    </source>
</evidence>
<evidence type="ECO:0000313" key="9">
    <source>
        <dbReference type="Proteomes" id="UP001141259"/>
    </source>
</evidence>
<sequence>MIGYFDTSAFVPLLITESSSEFCRRFWNDSDSVVTTRLLYVEAAAALAQGVRMGRLTDEGHGEALRLMDRMWNEFEIVEVDEVVTGRAAELAHLFALRGYDAVHVASADQLEDGDLVVASGDTKLLKACSQLGLSTADTNA</sequence>
<keyword evidence="5 6" id="KW-0460">Magnesium</keyword>
<keyword evidence="6" id="KW-0800">Toxin</keyword>
<evidence type="ECO:0000256" key="3">
    <source>
        <dbReference type="ARBA" id="ARBA00022723"/>
    </source>
</evidence>
<dbReference type="HAMAP" id="MF_00265">
    <property type="entry name" value="VapC_Nob1"/>
    <property type="match status" value="1"/>
</dbReference>
<dbReference type="Pfam" id="PF01850">
    <property type="entry name" value="PIN"/>
    <property type="match status" value="1"/>
</dbReference>
<dbReference type="GO" id="GO:0000287">
    <property type="term" value="F:magnesium ion binding"/>
    <property type="evidence" value="ECO:0007669"/>
    <property type="project" value="UniProtKB-UniRule"/>
</dbReference>
<dbReference type="AlphaFoldDB" id="A0A9X2VHC7"/>
<comment type="caution">
    <text evidence="8">The sequence shown here is derived from an EMBL/GenBank/DDBJ whole genome shotgun (WGS) entry which is preliminary data.</text>
</comment>
<accession>A0A9X2VHC7</accession>
<comment type="cofactor">
    <cofactor evidence="6">
        <name>Mg(2+)</name>
        <dbReference type="ChEBI" id="CHEBI:18420"/>
    </cofactor>
</comment>
<dbReference type="SUPFAM" id="SSF88723">
    <property type="entry name" value="PIN domain-like"/>
    <property type="match status" value="1"/>
</dbReference>
<keyword evidence="3 6" id="KW-0479">Metal-binding</keyword>
<dbReference type="EMBL" id="JANYMP010000002">
    <property type="protein sequence ID" value="MCS7476665.1"/>
    <property type="molecule type" value="Genomic_DNA"/>
</dbReference>
<feature type="binding site" evidence="6">
    <location>
        <position position="101"/>
    </location>
    <ligand>
        <name>Mg(2+)</name>
        <dbReference type="ChEBI" id="CHEBI:18420"/>
    </ligand>
</feature>
<keyword evidence="2 6" id="KW-0540">Nuclease</keyword>
<feature type="domain" description="PIN" evidence="7">
    <location>
        <begin position="4"/>
        <end position="127"/>
    </location>
</feature>
<evidence type="ECO:0000256" key="6">
    <source>
        <dbReference type="HAMAP-Rule" id="MF_00265"/>
    </source>
</evidence>
<dbReference type="Gene3D" id="3.40.50.1010">
    <property type="entry name" value="5'-nuclease"/>
    <property type="match status" value="1"/>
</dbReference>
<evidence type="ECO:0000256" key="2">
    <source>
        <dbReference type="ARBA" id="ARBA00022722"/>
    </source>
</evidence>
<gene>
    <name evidence="6" type="primary">vapC</name>
    <name evidence="8" type="ORF">NZH93_07355</name>
</gene>
<dbReference type="CDD" id="cd09874">
    <property type="entry name" value="PIN_MT3492-like"/>
    <property type="match status" value="1"/>
</dbReference>
<keyword evidence="1 6" id="KW-1277">Toxin-antitoxin system</keyword>
<protein>
    <recommendedName>
        <fullName evidence="6">Ribonuclease VapC</fullName>
        <shortName evidence="6">RNase VapC</shortName>
        <ecNumber evidence="6">3.1.-.-</ecNumber>
    </recommendedName>
    <alternativeName>
        <fullName evidence="6">Toxin VapC</fullName>
    </alternativeName>
</protein>
<feature type="binding site" evidence="6">
    <location>
        <position position="6"/>
    </location>
    <ligand>
        <name>Mg(2+)</name>
        <dbReference type="ChEBI" id="CHEBI:18420"/>
    </ligand>
</feature>
<reference evidence="8" key="1">
    <citation type="submission" date="2022-08" db="EMBL/GenBank/DDBJ databases">
        <authorList>
            <person name="Tistechok S."/>
            <person name="Samborskyy M."/>
            <person name="Roman I."/>
        </authorList>
    </citation>
    <scope>NUCLEOTIDE SEQUENCE</scope>
    <source>
        <strain evidence="8">DSM 103496</strain>
    </source>
</reference>
<dbReference type="InterPro" id="IPR029060">
    <property type="entry name" value="PIN-like_dom_sf"/>
</dbReference>
<evidence type="ECO:0000259" key="7">
    <source>
        <dbReference type="Pfam" id="PF01850"/>
    </source>
</evidence>
<comment type="function">
    <text evidence="6">Toxic component of a toxin-antitoxin (TA) system. An RNase.</text>
</comment>
<evidence type="ECO:0000256" key="4">
    <source>
        <dbReference type="ARBA" id="ARBA00022801"/>
    </source>
</evidence>
<dbReference type="GO" id="GO:0016787">
    <property type="term" value="F:hydrolase activity"/>
    <property type="evidence" value="ECO:0007669"/>
    <property type="project" value="UniProtKB-KW"/>
</dbReference>
<proteinExistence type="inferred from homology"/>
<dbReference type="InterPro" id="IPR002716">
    <property type="entry name" value="PIN_dom"/>
</dbReference>